<dbReference type="EMBL" id="AFNW01000311">
    <property type="protein sequence ID" value="EKJ70307.1"/>
    <property type="molecule type" value="Genomic_DNA"/>
</dbReference>
<evidence type="ECO:0000259" key="1">
    <source>
        <dbReference type="Pfam" id="PF20150"/>
    </source>
</evidence>
<dbReference type="Pfam" id="PF20150">
    <property type="entry name" value="2EXR"/>
    <property type="match status" value="1"/>
</dbReference>
<organism evidence="2 3">
    <name type="scientific">Fusarium pseudograminearum (strain CS3096)</name>
    <name type="common">Wheat and barley crown-rot fungus</name>
    <dbReference type="NCBI Taxonomy" id="1028729"/>
    <lineage>
        <taxon>Eukaryota</taxon>
        <taxon>Fungi</taxon>
        <taxon>Dikarya</taxon>
        <taxon>Ascomycota</taxon>
        <taxon>Pezizomycotina</taxon>
        <taxon>Sordariomycetes</taxon>
        <taxon>Hypocreomycetidae</taxon>
        <taxon>Hypocreales</taxon>
        <taxon>Nectriaceae</taxon>
        <taxon>Fusarium</taxon>
    </lineage>
</organism>
<dbReference type="PANTHER" id="PTHR35910:SF6">
    <property type="entry name" value="2EXR DOMAIN-CONTAINING PROTEIN"/>
    <property type="match status" value="1"/>
</dbReference>
<feature type="domain" description="2EXR" evidence="1">
    <location>
        <begin position="2"/>
        <end position="117"/>
    </location>
</feature>
<evidence type="ECO:0000313" key="3">
    <source>
        <dbReference type="Proteomes" id="UP000007978"/>
    </source>
</evidence>
<dbReference type="eggNOG" id="ENOG502RJRA">
    <property type="taxonomic scope" value="Eukaryota"/>
</dbReference>
<dbReference type="RefSeq" id="XP_009260916.1">
    <property type="nucleotide sequence ID" value="XM_009262641.1"/>
</dbReference>
<dbReference type="AlphaFoldDB" id="K3V9J2"/>
<gene>
    <name evidence="2" type="ORF">FPSE_09524</name>
</gene>
<keyword evidence="3" id="KW-1185">Reference proteome</keyword>
<dbReference type="HOGENOM" id="CLU_1402557_0_0_1"/>
<dbReference type="OrthoDB" id="3513892at2759"/>
<dbReference type="GeneID" id="20368141"/>
<name>K3V9J2_FUSPC</name>
<comment type="caution">
    <text evidence="2">The sequence shown here is derived from an EMBL/GenBank/DDBJ whole genome shotgun (WGS) entry which is preliminary data.</text>
</comment>
<accession>K3V9J2</accession>
<dbReference type="PANTHER" id="PTHR35910">
    <property type="entry name" value="2EXR DOMAIN-CONTAINING PROTEIN"/>
    <property type="match status" value="1"/>
</dbReference>
<dbReference type="KEGG" id="fpu:FPSE_09524"/>
<proteinExistence type="predicted"/>
<protein>
    <recommendedName>
        <fullName evidence="1">2EXR domain-containing protein</fullName>
    </recommendedName>
</protein>
<dbReference type="Proteomes" id="UP000007978">
    <property type="component" value="Chromosome 2"/>
</dbReference>
<evidence type="ECO:0000313" key="2">
    <source>
        <dbReference type="EMBL" id="EKJ70307.1"/>
    </source>
</evidence>
<sequence length="194" mass="22820">MTTFTQLPIEVRGMIYEHAIIPRAVLVHRRKVPYSEFAREYERRHNITLQSKRDYMSVYVQWNASNEFRFWSRTRIPALLHTCRESRGELMRLGYRLMFATQPNEPLVWFNCRLDAIYLSGPNIPAGGMSSLLEGLYQSNLRPRRTRDDLDDQMSTADKTEIRWVVEPIDCAEYRYTGEVTGFDGYPLPFLALD</sequence>
<dbReference type="InterPro" id="IPR045518">
    <property type="entry name" value="2EXR"/>
</dbReference>
<reference evidence="2 3" key="1">
    <citation type="journal article" date="2012" name="PLoS Pathog.">
        <title>Comparative pathogenomics reveals horizontally acquired novel virulence genes in fungi infecting cereal hosts.</title>
        <authorList>
            <person name="Gardiner D.M."/>
            <person name="McDonald M.C."/>
            <person name="Covarelli L."/>
            <person name="Solomon P.S."/>
            <person name="Rusu A.G."/>
            <person name="Marshall M."/>
            <person name="Kazan K."/>
            <person name="Chakraborty S."/>
            <person name="McDonald B.A."/>
            <person name="Manners J.M."/>
        </authorList>
    </citation>
    <scope>NUCLEOTIDE SEQUENCE [LARGE SCALE GENOMIC DNA]</scope>
    <source>
        <strain evidence="2 3">CS3096</strain>
    </source>
</reference>